<evidence type="ECO:0000313" key="1">
    <source>
        <dbReference type="Proteomes" id="UP000095286"/>
    </source>
</evidence>
<dbReference type="WBParaSite" id="RSKR_0000538700.1">
    <property type="protein sequence ID" value="RSKR_0000538700.1"/>
    <property type="gene ID" value="RSKR_0000538700"/>
</dbReference>
<evidence type="ECO:0000313" key="2">
    <source>
        <dbReference type="WBParaSite" id="RSKR_0000538700.1"/>
    </source>
</evidence>
<proteinExistence type="predicted"/>
<sequence>MAKNKAKKVEKVEKVNGDDSGVSPPFCAVAFFKTKLEENKDKISTGSAVIKTLKHVLDNSDASTIAGLLDELKTEVNKLCGTDYSTASIRSASELFIRSISLVSSETMNQDDFKLLLNTFRHRAKLFSDRVELSRSLIGKYAAPYIVDDMKILTHSFSKVVFEALETAAKQGKEFKVFVTESMPDASGKYMLEKLRQIGIPCTLILDSAVGYLMESVDIILLGAEGVMETGGIINKIGSLGIAICAKAYNKPVCIMAESIKFVKEYPLNQSDIPNEFKYNTSTLKAKNLNTEHPLVDYTPPGYIYLLFTDLGILTPANVGEELIKLYT</sequence>
<reference evidence="2" key="1">
    <citation type="submission" date="2016-11" db="UniProtKB">
        <authorList>
            <consortium name="WormBaseParasite"/>
        </authorList>
    </citation>
    <scope>IDENTIFICATION</scope>
    <source>
        <strain evidence="2">KR3021</strain>
    </source>
</reference>
<accession>A0AC35TXD2</accession>
<dbReference type="Proteomes" id="UP000095286">
    <property type="component" value="Unplaced"/>
</dbReference>
<protein>
    <submittedName>
        <fullName evidence="2">EIF-2B GDP-GTP exchange factor subunit alpha</fullName>
    </submittedName>
</protein>
<name>A0AC35TXD2_9BILA</name>
<organism evidence="1 2">
    <name type="scientific">Rhabditophanes sp. KR3021</name>
    <dbReference type="NCBI Taxonomy" id="114890"/>
    <lineage>
        <taxon>Eukaryota</taxon>
        <taxon>Metazoa</taxon>
        <taxon>Ecdysozoa</taxon>
        <taxon>Nematoda</taxon>
        <taxon>Chromadorea</taxon>
        <taxon>Rhabditida</taxon>
        <taxon>Tylenchina</taxon>
        <taxon>Panagrolaimomorpha</taxon>
        <taxon>Strongyloidoidea</taxon>
        <taxon>Alloionematidae</taxon>
        <taxon>Rhabditophanes</taxon>
    </lineage>
</organism>